<protein>
    <submittedName>
        <fullName evidence="2">Uncharacterized protein</fullName>
    </submittedName>
</protein>
<feature type="region of interest" description="Disordered" evidence="1">
    <location>
        <begin position="1910"/>
        <end position="1936"/>
    </location>
</feature>
<dbReference type="EMBL" id="JARJCW010000061">
    <property type="protein sequence ID" value="KAJ7200775.1"/>
    <property type="molecule type" value="Genomic_DNA"/>
</dbReference>
<sequence>MSQTITGFTPNVFTFANATTLSLTGTNLNLPATSGSFWIQFRSTADQSAVSAQNNSVVVPPSSSPTSATVTIPANLMDSSLYADSYAVWFVVATPGVAWEDLPWHSNSVKFPPVFIFDILAGGDMVPAAGGRVSAISLINVREQAIATVTIAPTANMRKTSWDPNIAGAPVSVGVQASLEIIDAASGTGLIPFTVPKLSWEGERFFFPPAHVTHIHSAGVWAITIVMTVTDPDTGNTYSSLPIPVPGPGLISYSAILGSQTDIKAPSVPTMGLCCSFSATNTAPDSVLNQHLRNNTGDWPQWLLDQPTDYTQANGYGDLFVWTDDVDANGNTTPFFIDGVPHYLLDEAGFSIQLLDLNGSGHFTSGSPIAIRVYDAVKGWRCARMDVNNLTYSQVGQYPTRWVVDAESKEYPSRPEELFGIFQLVANANYVPNDDQGNFNRGAAPCLIETQATNLINFGIDKVIIVPGAFTSPIDPYFVASTLPTAYLLPPATPPQSLVWGAGGFTDGFLVDASVYSVYFIGYINYVTPTDAMAAAKLGPSLNPGELISATCLGSTGLVNPANSSDKYLLMVASDPAFPTRPQNLFYSMYLQGQTPPSWQPLMPNAVAFNTNGISGQVSIVQIPGSTTVLLFQKSAPTIAVLACTINFSTQTLQPPAPTTASPSMQPSGAIILQSTTVAGLVTSAYSLRFGVTPQDINILTGSRFNVLYQPAAGNTGSAGFHIFTQPLGLESSLVHLWYPALSTAPFIDEHHGTCLGVYGTVEKLISAPSSSSSSSSATPATPLLQISTGHLGSKADLFIDSVQYGGTVPLFIEVKAIQSGTNWGYGIREWSSFGAGTWTTAANYVISPTPQTLTLSTGAASDGSVIAYQISLHWGPTNLGTGTPPTVIDTTQLVNGDTWIFEILPYQVSSIVTGISNSGQSSLVVDASGLKLPSEPNFSCQFDLVYSVSTSGNFFLVQNKSGPFESTLVPAAQYPIDSTTFSASLPSNAAQHLEVTVTGTPVDGDRWTIVRTLFVLHANLNGEKVISNGVVSPVVSGAANSGAWGYPTITGNYGGQRLKVKVICAAANTIPGQVTFIYTATPVDSAGNATGTALQSSFNIVPILSTDGTQLIGWSRYTISVLGESFSFGFDNISGLPSVNDTWIFTLVPSTPAIERISQRPVAAFSQPSSYTSATVIVPTYSAGGRFLQLQIPIQMPVATKATVPTSCALLPLRSTLEPHISTTSAGNTLFFKGLVSPGLSWADGISKEVSTDTTANKKLFGLASYLKTDYRPAHSGIIYSAKIPAGGLSDTTTTGIVSFSTLASTDLITEPQMAAQYVNQLPPADWTVQSTSPPPAYKPTGWFAIFPQYRFRIGQVQVIADIATLLSLNAASVSTTLQSLTVAATGRQVLNETFFVNTMVPVNRTDVFQQYQAAVTDQMSATGNSTWLKPNGTPVNPFENTAFYTSAVYNPAWSSEADFDNNLSKYLMQLMASSVPNMGKCSVMEYGNTRGSDRERLLANKLTSVSNTLTPQYFSTDPIWINTFGSAGGAAACVLLDQRLAPSFQQLTSSDQATLVNAITQSAGSGGTLMLRVIQMYLASQAMLNSTVPLTGVNLVSDIPVSVNPSTPGLPPQQSDITVQTWTAPLTTITILSQGILNIISAAKAKSINIDALIEGLQIALDNRRVAGLPMDSEERFADARGQLAPELQTDLATMIWQTEGLWKENAAKGRAGMANNALNIIVDISSGSVFLASVADKVLHVMTLRSLDTPDTMLVKAVGFSKALKPLEIFSLAAGGLLNVAFGVQSIMGGVSELHGSMILNGRLDISSGALMVTGGAIEIAGAIGGAISGVIVVPGFGEILAGIGMCMSMVKIWVGGAQSVGAFGQALLNIFGKDGGMTELDYTINYIRHVKALAVQAQVSGLVTSVPPISPDPQDDENDTSVPKKPANGIEAKGSPYIIAPFYDVSKLGDTI</sequence>
<keyword evidence="3" id="KW-1185">Reference proteome</keyword>
<accession>A0AAD6Y7J3</accession>
<organism evidence="2 3">
    <name type="scientific">Mycena pura</name>
    <dbReference type="NCBI Taxonomy" id="153505"/>
    <lineage>
        <taxon>Eukaryota</taxon>
        <taxon>Fungi</taxon>
        <taxon>Dikarya</taxon>
        <taxon>Basidiomycota</taxon>
        <taxon>Agaricomycotina</taxon>
        <taxon>Agaricomycetes</taxon>
        <taxon>Agaricomycetidae</taxon>
        <taxon>Agaricales</taxon>
        <taxon>Marasmiineae</taxon>
        <taxon>Mycenaceae</taxon>
        <taxon>Mycena</taxon>
    </lineage>
</organism>
<comment type="caution">
    <text evidence="2">The sequence shown here is derived from an EMBL/GenBank/DDBJ whole genome shotgun (WGS) entry which is preliminary data.</text>
</comment>
<gene>
    <name evidence="2" type="ORF">GGX14DRAFT_571784</name>
</gene>
<name>A0AAD6Y7J3_9AGAR</name>
<evidence type="ECO:0000313" key="2">
    <source>
        <dbReference type="EMBL" id="KAJ7200775.1"/>
    </source>
</evidence>
<dbReference type="Proteomes" id="UP001219525">
    <property type="component" value="Unassembled WGS sequence"/>
</dbReference>
<evidence type="ECO:0000256" key="1">
    <source>
        <dbReference type="SAM" id="MobiDB-lite"/>
    </source>
</evidence>
<proteinExistence type="predicted"/>
<evidence type="ECO:0000313" key="3">
    <source>
        <dbReference type="Proteomes" id="UP001219525"/>
    </source>
</evidence>
<reference evidence="2" key="1">
    <citation type="submission" date="2023-03" db="EMBL/GenBank/DDBJ databases">
        <title>Massive genome expansion in bonnet fungi (Mycena s.s.) driven by repeated elements and novel gene families across ecological guilds.</title>
        <authorList>
            <consortium name="Lawrence Berkeley National Laboratory"/>
            <person name="Harder C.B."/>
            <person name="Miyauchi S."/>
            <person name="Viragh M."/>
            <person name="Kuo A."/>
            <person name="Thoen E."/>
            <person name="Andreopoulos B."/>
            <person name="Lu D."/>
            <person name="Skrede I."/>
            <person name="Drula E."/>
            <person name="Henrissat B."/>
            <person name="Morin E."/>
            <person name="Kohler A."/>
            <person name="Barry K."/>
            <person name="LaButti K."/>
            <person name="Morin E."/>
            <person name="Salamov A."/>
            <person name="Lipzen A."/>
            <person name="Mereny Z."/>
            <person name="Hegedus B."/>
            <person name="Baldrian P."/>
            <person name="Stursova M."/>
            <person name="Weitz H."/>
            <person name="Taylor A."/>
            <person name="Grigoriev I.V."/>
            <person name="Nagy L.G."/>
            <person name="Martin F."/>
            <person name="Kauserud H."/>
        </authorList>
    </citation>
    <scope>NUCLEOTIDE SEQUENCE</scope>
    <source>
        <strain evidence="2">9144</strain>
    </source>
</reference>